<accession>A0A923G6E4</accession>
<dbReference type="RefSeq" id="WP_186732311.1">
    <property type="nucleotide sequence ID" value="NZ_JABWRJ020000004.1"/>
</dbReference>
<keyword evidence="2" id="KW-1133">Transmembrane helix</keyword>
<keyword evidence="1" id="KW-0175">Coiled coil</keyword>
<feature type="transmembrane region" description="Helical" evidence="2">
    <location>
        <begin position="56"/>
        <end position="77"/>
    </location>
</feature>
<dbReference type="AlphaFoldDB" id="A0A923G6E4"/>
<feature type="coiled-coil region" evidence="1">
    <location>
        <begin position="102"/>
        <end position="143"/>
    </location>
</feature>
<sequence>MAIRPDSEDPALKAVQIEKLRAETEKLRAEKTKLEQEAAAVPRQNRGAYWSEVIKILGAIVLGIGGAITAGGSLFVAKAQVELAETKSSQASEKARVAETTAATAKAEADSAVKLRDEARKQEADAARSVQELRNSLAELTSQVKKENPALLKRRLVYIQFQGGLSRSLINELRKSLEAQNYSAPGAERLAGEYNPLVKYFHPKDEQDAVALLKSTEAFFLSKGCPIQLRAVQAQAATTTPSLELWLSHSCKQ</sequence>
<evidence type="ECO:0000313" key="3">
    <source>
        <dbReference type="EMBL" id="MBC3445155.1"/>
    </source>
</evidence>
<comment type="caution">
    <text evidence="3">The sequence shown here is derived from an EMBL/GenBank/DDBJ whole genome shotgun (WGS) entry which is preliminary data.</text>
</comment>
<protein>
    <submittedName>
        <fullName evidence="3">Uncharacterized protein</fullName>
    </submittedName>
</protein>
<keyword evidence="2" id="KW-0472">Membrane</keyword>
<organism evidence="3">
    <name type="scientific">Pseudomonas peradeniyensis</name>
    <dbReference type="NCBI Taxonomy" id="2745488"/>
    <lineage>
        <taxon>Bacteria</taxon>
        <taxon>Pseudomonadati</taxon>
        <taxon>Pseudomonadota</taxon>
        <taxon>Gammaproteobacteria</taxon>
        <taxon>Pseudomonadales</taxon>
        <taxon>Pseudomonadaceae</taxon>
        <taxon>Pseudomonas</taxon>
    </lineage>
</organism>
<keyword evidence="2" id="KW-0812">Transmembrane</keyword>
<proteinExistence type="predicted"/>
<evidence type="ECO:0000256" key="1">
    <source>
        <dbReference type="SAM" id="Coils"/>
    </source>
</evidence>
<reference evidence="3" key="2">
    <citation type="submission" date="2020-07" db="EMBL/GenBank/DDBJ databases">
        <authorList>
            <person name="Lood C."/>
            <person name="Girard L."/>
        </authorList>
    </citation>
    <scope>NUCLEOTIDE SEQUENCE</scope>
    <source>
        <strain evidence="3">BW13M1</strain>
    </source>
</reference>
<name>A0A923G6E4_9PSED</name>
<evidence type="ECO:0000256" key="2">
    <source>
        <dbReference type="SAM" id="Phobius"/>
    </source>
</evidence>
<dbReference type="EMBL" id="JABWRJ010000004">
    <property type="protein sequence ID" value="MBC3445155.1"/>
    <property type="molecule type" value="Genomic_DNA"/>
</dbReference>
<reference evidence="3" key="1">
    <citation type="journal article" date="2020" name="Microorganisms">
        <title>Reliable Identification of Environmental Pseudomonas Isolates Using the rpoD Gene.</title>
        <authorList>
            <consortium name="The Broad Institute Genome Sequencing Platform"/>
            <person name="Girard L."/>
            <person name="Lood C."/>
            <person name="Rokni-Zadeh H."/>
            <person name="van Noort V."/>
            <person name="Lavigne R."/>
            <person name="De Mot R."/>
        </authorList>
    </citation>
    <scope>NUCLEOTIDE SEQUENCE</scope>
    <source>
        <strain evidence="3">BW13M1</strain>
    </source>
</reference>
<gene>
    <name evidence="3" type="ORF">HU751_05185</name>
</gene>